<keyword evidence="5" id="KW-0819">tRNA processing</keyword>
<evidence type="ECO:0000256" key="9">
    <source>
        <dbReference type="ARBA" id="ARBA00022842"/>
    </source>
</evidence>
<keyword evidence="9" id="KW-0460">Magnesium</keyword>
<dbReference type="Proteomes" id="UP000178099">
    <property type="component" value="Unassembled WGS sequence"/>
</dbReference>
<dbReference type="Gene3D" id="3.40.50.300">
    <property type="entry name" value="P-loop containing nucleotide triphosphate hydrolases"/>
    <property type="match status" value="1"/>
</dbReference>
<evidence type="ECO:0000256" key="4">
    <source>
        <dbReference type="ARBA" id="ARBA00022490"/>
    </source>
</evidence>
<evidence type="ECO:0000256" key="7">
    <source>
        <dbReference type="ARBA" id="ARBA00022741"/>
    </source>
</evidence>
<keyword evidence="4" id="KW-0963">Cytoplasm</keyword>
<evidence type="ECO:0000256" key="3">
    <source>
        <dbReference type="ARBA" id="ARBA00019010"/>
    </source>
</evidence>
<comment type="similarity">
    <text evidence="2">Belongs to the TsaE family.</text>
</comment>
<comment type="subcellular location">
    <subcellularLocation>
        <location evidence="1">Cytoplasm</location>
    </subcellularLocation>
</comment>
<dbReference type="EMBL" id="MHLN01000012">
    <property type="protein sequence ID" value="OGZ12015.1"/>
    <property type="molecule type" value="Genomic_DNA"/>
</dbReference>
<keyword evidence="11" id="KW-0808">Transferase</keyword>
<dbReference type="PANTHER" id="PTHR33540:SF2">
    <property type="entry name" value="TRNA THREONYLCARBAMOYLADENOSINE BIOSYNTHESIS PROTEIN TSAE"/>
    <property type="match status" value="1"/>
</dbReference>
<evidence type="ECO:0000256" key="5">
    <source>
        <dbReference type="ARBA" id="ARBA00022694"/>
    </source>
</evidence>
<dbReference type="PANTHER" id="PTHR33540">
    <property type="entry name" value="TRNA THREONYLCARBAMOYLADENOSINE BIOSYNTHESIS PROTEIN TSAE"/>
    <property type="match status" value="1"/>
</dbReference>
<dbReference type="SUPFAM" id="SSF52540">
    <property type="entry name" value="P-loop containing nucleoside triphosphate hydrolases"/>
    <property type="match status" value="1"/>
</dbReference>
<comment type="caution">
    <text evidence="11">The sequence shown here is derived from an EMBL/GenBank/DDBJ whole genome shotgun (WGS) entry which is preliminary data.</text>
</comment>
<protein>
    <recommendedName>
        <fullName evidence="3">tRNA threonylcarbamoyladenosine biosynthesis protein TsaE</fullName>
    </recommendedName>
    <alternativeName>
        <fullName evidence="10">t(6)A37 threonylcarbamoyladenosine biosynthesis protein TsaE</fullName>
    </alternativeName>
</protein>
<accession>A0A1G2DEE6</accession>
<evidence type="ECO:0000256" key="10">
    <source>
        <dbReference type="ARBA" id="ARBA00032441"/>
    </source>
</evidence>
<reference evidence="11 12" key="1">
    <citation type="journal article" date="2016" name="Nat. Commun.">
        <title>Thousands of microbial genomes shed light on interconnected biogeochemical processes in an aquifer system.</title>
        <authorList>
            <person name="Anantharaman K."/>
            <person name="Brown C.T."/>
            <person name="Hug L.A."/>
            <person name="Sharon I."/>
            <person name="Castelle C.J."/>
            <person name="Probst A.J."/>
            <person name="Thomas B.C."/>
            <person name="Singh A."/>
            <person name="Wilkins M.J."/>
            <person name="Karaoz U."/>
            <person name="Brodie E.L."/>
            <person name="Williams K.H."/>
            <person name="Hubbard S.S."/>
            <person name="Banfield J.F."/>
        </authorList>
    </citation>
    <scope>NUCLEOTIDE SEQUENCE [LARGE SCALE GENOMIC DNA]</scope>
</reference>
<name>A0A1G2DEE6_9BACT</name>
<evidence type="ECO:0000256" key="2">
    <source>
        <dbReference type="ARBA" id="ARBA00007599"/>
    </source>
</evidence>
<keyword evidence="7" id="KW-0547">Nucleotide-binding</keyword>
<dbReference type="Pfam" id="PF02367">
    <property type="entry name" value="TsaE"/>
    <property type="match status" value="1"/>
</dbReference>
<dbReference type="GO" id="GO:0016740">
    <property type="term" value="F:transferase activity"/>
    <property type="evidence" value="ECO:0007669"/>
    <property type="project" value="UniProtKB-KW"/>
</dbReference>
<dbReference type="InterPro" id="IPR027417">
    <property type="entry name" value="P-loop_NTPase"/>
</dbReference>
<evidence type="ECO:0000256" key="1">
    <source>
        <dbReference type="ARBA" id="ARBA00004496"/>
    </source>
</evidence>
<dbReference type="GO" id="GO:0046872">
    <property type="term" value="F:metal ion binding"/>
    <property type="evidence" value="ECO:0007669"/>
    <property type="project" value="UniProtKB-KW"/>
</dbReference>
<evidence type="ECO:0000313" key="11">
    <source>
        <dbReference type="EMBL" id="OGZ12015.1"/>
    </source>
</evidence>
<keyword evidence="8" id="KW-0067">ATP-binding</keyword>
<proteinExistence type="inferred from homology"/>
<evidence type="ECO:0000256" key="6">
    <source>
        <dbReference type="ARBA" id="ARBA00022723"/>
    </source>
</evidence>
<dbReference type="NCBIfam" id="TIGR00150">
    <property type="entry name" value="T6A_YjeE"/>
    <property type="match status" value="1"/>
</dbReference>
<dbReference type="GO" id="GO:0002949">
    <property type="term" value="P:tRNA threonylcarbamoyladenosine modification"/>
    <property type="evidence" value="ECO:0007669"/>
    <property type="project" value="InterPro"/>
</dbReference>
<dbReference type="CDD" id="cd02019">
    <property type="entry name" value="NK"/>
    <property type="match status" value="1"/>
</dbReference>
<gene>
    <name evidence="11" type="ORF">A3D67_02355</name>
</gene>
<evidence type="ECO:0000313" key="12">
    <source>
        <dbReference type="Proteomes" id="UP000178099"/>
    </source>
</evidence>
<organism evidence="11 12">
    <name type="scientific">Candidatus Lloydbacteria bacterium RIFCSPHIGHO2_02_FULL_51_22</name>
    <dbReference type="NCBI Taxonomy" id="1798663"/>
    <lineage>
        <taxon>Bacteria</taxon>
        <taxon>Candidatus Lloydiibacteriota</taxon>
    </lineage>
</organism>
<dbReference type="GO" id="GO:0005737">
    <property type="term" value="C:cytoplasm"/>
    <property type="evidence" value="ECO:0007669"/>
    <property type="project" value="UniProtKB-SubCell"/>
</dbReference>
<dbReference type="InterPro" id="IPR003442">
    <property type="entry name" value="T6A_TsaE"/>
</dbReference>
<dbReference type="AlphaFoldDB" id="A0A1G2DEE6"/>
<sequence>MKDLAPHHESASVVALYGDLGSGKTTFVQAVAKALGVRATIISPTFVLERAYTLKDQPFARLLHIDCYRIEKSDEMCALNWDEKIRNPKNIIFVEWAERIEDTLPPNTVRIYFEHVDETMRRIAVKTPMTKNRNF</sequence>
<evidence type="ECO:0000256" key="8">
    <source>
        <dbReference type="ARBA" id="ARBA00022840"/>
    </source>
</evidence>
<dbReference type="GO" id="GO:0005524">
    <property type="term" value="F:ATP binding"/>
    <property type="evidence" value="ECO:0007669"/>
    <property type="project" value="UniProtKB-KW"/>
</dbReference>
<keyword evidence="6" id="KW-0479">Metal-binding</keyword>